<proteinExistence type="predicted"/>
<sequence>MPYSDLLKGRYSQIHREYFITFCCYKRTPFFASAKLAQLFCTTITTNEQACGCQWLTWVLMPDHFHGLVLLHHSDLSACIRHLKGCTAAMVNRQLQRRGKVWQSGFYDHALREDEQRIHIARYIVANPLRKGIVSSVRLYPYWNSVYL</sequence>
<dbReference type="PATRIC" id="fig|151081.8.peg.3341"/>
<dbReference type="EMBL" id="JXXZ01000010">
    <property type="protein sequence ID" value="KJY98704.1"/>
    <property type="molecule type" value="Genomic_DNA"/>
</dbReference>
<keyword evidence="3" id="KW-1185">Reference proteome</keyword>
<dbReference type="Proteomes" id="UP000033664">
    <property type="component" value="Unassembled WGS sequence"/>
</dbReference>
<dbReference type="eggNOG" id="COG1943">
    <property type="taxonomic scope" value="Bacteria"/>
</dbReference>
<dbReference type="SUPFAM" id="SSF143422">
    <property type="entry name" value="Transposase IS200-like"/>
    <property type="match status" value="1"/>
</dbReference>
<dbReference type="PANTHER" id="PTHR36966:SF1">
    <property type="entry name" value="REP-ASSOCIATED TYROSINE TRANSPOSASE"/>
    <property type="match status" value="1"/>
</dbReference>
<dbReference type="RefSeq" id="WP_045980393.1">
    <property type="nucleotide sequence ID" value="NZ_JXXY01000018.1"/>
</dbReference>
<reference evidence="2 3" key="1">
    <citation type="journal article" date="2015" name="BMC Genomics">
        <title>Genome mining reveals unlocked bioactive potential of marine Gram-negative bacteria.</title>
        <authorList>
            <person name="Machado H."/>
            <person name="Sonnenschein E.C."/>
            <person name="Melchiorsen J."/>
            <person name="Gram L."/>
        </authorList>
    </citation>
    <scope>NUCLEOTIDE SEQUENCE [LARGE SCALE GENOMIC DNA]</scope>
    <source>
        <strain evidence="2 3">S3137</strain>
    </source>
</reference>
<name>A0A0F4PJ78_9GAMM</name>
<dbReference type="GO" id="GO:0004803">
    <property type="term" value="F:transposase activity"/>
    <property type="evidence" value="ECO:0007669"/>
    <property type="project" value="InterPro"/>
</dbReference>
<gene>
    <name evidence="2" type="ORF">TW72_13365</name>
</gene>
<accession>A0A0F4PJ78</accession>
<evidence type="ECO:0000313" key="2">
    <source>
        <dbReference type="EMBL" id="KJY98704.1"/>
    </source>
</evidence>
<dbReference type="InterPro" id="IPR052715">
    <property type="entry name" value="RAYT_transposase"/>
</dbReference>
<dbReference type="NCBIfam" id="NF047646">
    <property type="entry name" value="REP_Tyr_transpos"/>
    <property type="match status" value="1"/>
</dbReference>
<dbReference type="GeneID" id="58229483"/>
<dbReference type="SMART" id="SM01321">
    <property type="entry name" value="Y1_Tnp"/>
    <property type="match status" value="1"/>
</dbReference>
<feature type="domain" description="Transposase IS200-like" evidence="1">
    <location>
        <begin position="13"/>
        <end position="127"/>
    </location>
</feature>
<evidence type="ECO:0000259" key="1">
    <source>
        <dbReference type="SMART" id="SM01321"/>
    </source>
</evidence>
<dbReference type="PANTHER" id="PTHR36966">
    <property type="entry name" value="REP-ASSOCIATED TYROSINE TRANSPOSASE"/>
    <property type="match status" value="1"/>
</dbReference>
<dbReference type="AlphaFoldDB" id="A0A0F4PJ78"/>
<dbReference type="InterPro" id="IPR036515">
    <property type="entry name" value="Transposase_17_sf"/>
</dbReference>
<organism evidence="2 3">
    <name type="scientific">Pseudoalteromonas ruthenica</name>
    <dbReference type="NCBI Taxonomy" id="151081"/>
    <lineage>
        <taxon>Bacteria</taxon>
        <taxon>Pseudomonadati</taxon>
        <taxon>Pseudomonadota</taxon>
        <taxon>Gammaproteobacteria</taxon>
        <taxon>Alteromonadales</taxon>
        <taxon>Pseudoalteromonadaceae</taxon>
        <taxon>Pseudoalteromonas</taxon>
    </lineage>
</organism>
<protein>
    <recommendedName>
        <fullName evidence="1">Transposase IS200-like domain-containing protein</fullName>
    </recommendedName>
</protein>
<dbReference type="Pfam" id="PF01797">
    <property type="entry name" value="Y1_Tnp"/>
    <property type="match status" value="1"/>
</dbReference>
<dbReference type="InterPro" id="IPR002686">
    <property type="entry name" value="Transposase_17"/>
</dbReference>
<dbReference type="OrthoDB" id="9794403at2"/>
<dbReference type="GO" id="GO:0006313">
    <property type="term" value="P:DNA transposition"/>
    <property type="evidence" value="ECO:0007669"/>
    <property type="project" value="InterPro"/>
</dbReference>
<dbReference type="GO" id="GO:0043565">
    <property type="term" value="F:sequence-specific DNA binding"/>
    <property type="evidence" value="ECO:0007669"/>
    <property type="project" value="TreeGrafter"/>
</dbReference>
<dbReference type="Gene3D" id="3.30.70.1290">
    <property type="entry name" value="Transposase IS200-like"/>
    <property type="match status" value="1"/>
</dbReference>
<comment type="caution">
    <text evidence="2">The sequence shown here is derived from an EMBL/GenBank/DDBJ whole genome shotgun (WGS) entry which is preliminary data.</text>
</comment>
<evidence type="ECO:0000313" key="3">
    <source>
        <dbReference type="Proteomes" id="UP000033664"/>
    </source>
</evidence>